<dbReference type="CDD" id="cd00338">
    <property type="entry name" value="Ser_Recombinase"/>
    <property type="match status" value="1"/>
</dbReference>
<dbReference type="PROSITE" id="PS51737">
    <property type="entry name" value="RECOMBINASE_DNA_BIND"/>
    <property type="match status" value="1"/>
</dbReference>
<organism evidence="2 3">
    <name type="scientific">Bradyrhizobium uaiense</name>
    <dbReference type="NCBI Taxonomy" id="2594946"/>
    <lineage>
        <taxon>Bacteria</taxon>
        <taxon>Pseudomonadati</taxon>
        <taxon>Pseudomonadota</taxon>
        <taxon>Alphaproteobacteria</taxon>
        <taxon>Hyphomicrobiales</taxon>
        <taxon>Nitrobacteraceae</taxon>
        <taxon>Bradyrhizobium</taxon>
    </lineage>
</organism>
<dbReference type="InterPro" id="IPR011109">
    <property type="entry name" value="DNA_bind_recombinase_dom"/>
</dbReference>
<dbReference type="Pfam" id="PF00239">
    <property type="entry name" value="Resolvase"/>
    <property type="match status" value="1"/>
</dbReference>
<evidence type="ECO:0000313" key="2">
    <source>
        <dbReference type="EMBL" id="NEV02587.1"/>
    </source>
</evidence>
<dbReference type="PANTHER" id="PTHR30461:SF23">
    <property type="entry name" value="DNA RECOMBINASE-RELATED"/>
    <property type="match status" value="1"/>
</dbReference>
<dbReference type="Proteomes" id="UP000468531">
    <property type="component" value="Unassembled WGS sequence"/>
</dbReference>
<dbReference type="Gene3D" id="3.40.50.1390">
    <property type="entry name" value="Resolvase, N-terminal catalytic domain"/>
    <property type="match status" value="1"/>
</dbReference>
<dbReference type="InterPro" id="IPR036162">
    <property type="entry name" value="Resolvase-like_N_sf"/>
</dbReference>
<sequence>MSTEHQRYSTENQSEAIGRYATERGFEIVRTYVDAGRSGLNIDGRQGLQDLLGDIEGRKADFSVVLVYDVSRWGRFPDSDEAAFYEYRCRAAGVNVIYCAEQFENDGSIGSDVQKVVKRRMAAEYSRELSVKVFAGQKRLIEMGFRQGGPPGFGLRRQLVDERGASKGLLDRLQHKSIQTDRVILVPGPHDEAQIVTRIYRNFVEGRLKESEIADSLNKQGVRTDLRRLWTRGTVHQVLINEKYIGNNVWNRGSFKLKQRRVRNDPQSWIRADNVFEPIVDRALYDAAQAIIEARSFRMTDAEMLVALRRLLDRKGALSGLLIDETDDCPSSGAFQRRFGSLIRAYQLVGYAPERDYAYIDINRALRRLHPSVISEVVDGLERFGGRVVRDEASQLLIVNHEFSVSVVIARCRETAAGKLRWRVRLERSLLPDVTIAVRMDGSNIAARDYLILPTLCMDEQVLRLQEFNGISLDSYLFETLEPLFEMGERSSLKEVA</sequence>
<dbReference type="Gene3D" id="3.90.1750.20">
    <property type="entry name" value="Putative Large Serine Recombinase, Chain B, Domain 2"/>
    <property type="match status" value="1"/>
</dbReference>
<reference evidence="2 3" key="1">
    <citation type="journal article" date="2020" name="Arch. Microbiol.">
        <title>Bradyrhizobium uaiense sp. nov., a new highly efficient cowpea symbiont.</title>
        <authorList>
            <person name="Cabral Michel D."/>
            <person name="Azarias Guimaraes A."/>
            <person name="Martins da Costa E."/>
            <person name="Soares de Carvalho T."/>
            <person name="Balsanelli E."/>
            <person name="Willems A."/>
            <person name="Maltempi de Souza E."/>
            <person name="de Souza Moreira F.M."/>
        </authorList>
    </citation>
    <scope>NUCLEOTIDE SEQUENCE [LARGE SCALE GENOMIC DNA]</scope>
    <source>
        <strain evidence="2 3">UFLA 03-164</strain>
    </source>
</reference>
<gene>
    <name evidence="2" type="ORF">FNJ47_44650</name>
</gene>
<dbReference type="AlphaFoldDB" id="A0A6P1BVN4"/>
<dbReference type="Pfam" id="PF07508">
    <property type="entry name" value="Recombinase"/>
    <property type="match status" value="1"/>
</dbReference>
<dbReference type="PANTHER" id="PTHR30461">
    <property type="entry name" value="DNA-INVERTASE FROM LAMBDOID PROPHAGE"/>
    <property type="match status" value="1"/>
</dbReference>
<feature type="domain" description="Recombinase" evidence="1">
    <location>
        <begin position="174"/>
        <end position="298"/>
    </location>
</feature>
<dbReference type="EMBL" id="VKHP01000386">
    <property type="protein sequence ID" value="NEV02587.1"/>
    <property type="molecule type" value="Genomic_DNA"/>
</dbReference>
<accession>A0A6P1BVN4</accession>
<keyword evidence="3" id="KW-1185">Reference proteome</keyword>
<dbReference type="SMART" id="SM00857">
    <property type="entry name" value="Resolvase"/>
    <property type="match status" value="1"/>
</dbReference>
<protein>
    <submittedName>
        <fullName evidence="2">Recombinase family protein</fullName>
    </submittedName>
</protein>
<name>A0A6P1BVN4_9BRAD</name>
<proteinExistence type="predicted"/>
<dbReference type="InterPro" id="IPR006119">
    <property type="entry name" value="Resolv_N"/>
</dbReference>
<dbReference type="GO" id="GO:0000150">
    <property type="term" value="F:DNA strand exchange activity"/>
    <property type="evidence" value="ECO:0007669"/>
    <property type="project" value="InterPro"/>
</dbReference>
<dbReference type="InterPro" id="IPR038109">
    <property type="entry name" value="DNA_bind_recomb_sf"/>
</dbReference>
<evidence type="ECO:0000313" key="3">
    <source>
        <dbReference type="Proteomes" id="UP000468531"/>
    </source>
</evidence>
<dbReference type="InterPro" id="IPR050639">
    <property type="entry name" value="SSR_resolvase"/>
</dbReference>
<dbReference type="GO" id="GO:0003677">
    <property type="term" value="F:DNA binding"/>
    <property type="evidence" value="ECO:0007669"/>
    <property type="project" value="InterPro"/>
</dbReference>
<evidence type="ECO:0000259" key="1">
    <source>
        <dbReference type="PROSITE" id="PS51737"/>
    </source>
</evidence>
<dbReference type="SUPFAM" id="SSF53041">
    <property type="entry name" value="Resolvase-like"/>
    <property type="match status" value="1"/>
</dbReference>
<comment type="caution">
    <text evidence="2">The sequence shown here is derived from an EMBL/GenBank/DDBJ whole genome shotgun (WGS) entry which is preliminary data.</text>
</comment>